<reference evidence="7" key="2">
    <citation type="submission" date="2025-09" db="UniProtKB">
        <authorList>
            <consortium name="Ensembl"/>
        </authorList>
    </citation>
    <scope>IDENTIFICATION</scope>
</reference>
<dbReference type="KEGG" id="vko:123028224"/>
<dbReference type="GO" id="GO:0005743">
    <property type="term" value="C:mitochondrial inner membrane"/>
    <property type="evidence" value="ECO:0007669"/>
    <property type="project" value="UniProtKB-SubCell"/>
</dbReference>
<evidence type="ECO:0000256" key="3">
    <source>
        <dbReference type="ARBA" id="ARBA00022692"/>
    </source>
</evidence>
<dbReference type="Pfam" id="PF02104">
    <property type="entry name" value="SURF1"/>
    <property type="match status" value="1"/>
</dbReference>
<dbReference type="AlphaFoldDB" id="A0A8D2J2X7"/>
<organism evidence="7 8">
    <name type="scientific">Varanus komodoensis</name>
    <name type="common">Komodo dragon</name>
    <dbReference type="NCBI Taxonomy" id="61221"/>
    <lineage>
        <taxon>Eukaryota</taxon>
        <taxon>Metazoa</taxon>
        <taxon>Chordata</taxon>
        <taxon>Craniata</taxon>
        <taxon>Vertebrata</taxon>
        <taxon>Euteleostomi</taxon>
        <taxon>Lepidosauria</taxon>
        <taxon>Squamata</taxon>
        <taxon>Bifurcata</taxon>
        <taxon>Unidentata</taxon>
        <taxon>Episquamata</taxon>
        <taxon>Toxicofera</taxon>
        <taxon>Anguimorpha</taxon>
        <taxon>Paleoanguimorpha</taxon>
        <taxon>Varanoidea</taxon>
        <taxon>Varanidae</taxon>
        <taxon>Varanus</taxon>
    </lineage>
</organism>
<reference evidence="7" key="1">
    <citation type="submission" date="2025-08" db="UniProtKB">
        <authorList>
            <consortium name="Ensembl"/>
        </authorList>
    </citation>
    <scope>IDENTIFICATION</scope>
</reference>
<dbReference type="PROSITE" id="PS50895">
    <property type="entry name" value="SURF1"/>
    <property type="match status" value="1"/>
</dbReference>
<evidence type="ECO:0000256" key="2">
    <source>
        <dbReference type="ARBA" id="ARBA00007165"/>
    </source>
</evidence>
<proteinExistence type="inferred from homology"/>
<sequence>MAARLRLLGNDWLRGFLRGFRAKGQFSYYVGRRTLFGFPRFNSPSGLLRQHNESRQRLCTSVSTAASAKSAEDAALKWGLLLIPVTSFCLGTWQIRRRKWKLELIADLEGRTAMEPVPLPSDFLALKELEYRPVKVRGYFDHTKELFLMPRSLVASEKKNEPGNAGSLISRPESGANVITPFHCTDLGITILVNRGFVSRKKVKPETRLKGQIQEEIELTGVVRLSETRAPFVPENNVEMNRWHYRDLDAMARATDAEPIFIDADQRSTVPGGPIGGQTRVTLPNNHTQYIITWYGLCLATSYMWYQKFIRKVPL</sequence>
<evidence type="ECO:0000256" key="1">
    <source>
        <dbReference type="ARBA" id="ARBA00004370"/>
    </source>
</evidence>
<dbReference type="RefSeq" id="XP_044295731.1">
    <property type="nucleotide sequence ID" value="XM_044439796.1"/>
</dbReference>
<protein>
    <recommendedName>
        <fullName evidence="6">SURF1-like protein</fullName>
    </recommendedName>
</protein>
<evidence type="ECO:0000256" key="5">
    <source>
        <dbReference type="ARBA" id="ARBA00023136"/>
    </source>
</evidence>
<keyword evidence="5" id="KW-0472">Membrane</keyword>
<keyword evidence="4" id="KW-1133">Transmembrane helix</keyword>
<dbReference type="InterPro" id="IPR045214">
    <property type="entry name" value="Surf1/Surf4"/>
</dbReference>
<dbReference type="OMA" id="WYSRDVA"/>
<dbReference type="GeneID" id="123028224"/>
<comment type="subcellular location">
    <subcellularLocation>
        <location evidence="1">Membrane</location>
    </subcellularLocation>
    <subcellularLocation>
        <location evidence="6">Mitochondrion inner membrane</location>
        <topology evidence="6">Multi-pass membrane protein</topology>
    </subcellularLocation>
</comment>
<keyword evidence="8" id="KW-1185">Reference proteome</keyword>
<dbReference type="Proteomes" id="UP000694545">
    <property type="component" value="Unplaced"/>
</dbReference>
<gene>
    <name evidence="7" type="primary">LOC123028224</name>
</gene>
<keyword evidence="3" id="KW-0812">Transmembrane</keyword>
<evidence type="ECO:0000256" key="4">
    <source>
        <dbReference type="ARBA" id="ARBA00022989"/>
    </source>
</evidence>
<evidence type="ECO:0000313" key="7">
    <source>
        <dbReference type="Ensembl" id="ENSVKKP00000002979.1"/>
    </source>
</evidence>
<dbReference type="PANTHER" id="PTHR23427:SF2">
    <property type="entry name" value="SURFEIT LOCUS PROTEIN 1"/>
    <property type="match status" value="1"/>
</dbReference>
<dbReference type="CDD" id="cd06662">
    <property type="entry name" value="SURF1"/>
    <property type="match status" value="1"/>
</dbReference>
<name>A0A8D2J2X7_VARKO</name>
<dbReference type="InterPro" id="IPR002994">
    <property type="entry name" value="Surf1/Shy1"/>
</dbReference>
<comment type="similarity">
    <text evidence="2 6">Belongs to the SURF1 family.</text>
</comment>
<evidence type="ECO:0000313" key="8">
    <source>
        <dbReference type="Proteomes" id="UP000694545"/>
    </source>
</evidence>
<comment type="function">
    <text evidence="6">Probably involved in the biogenesis of the COX complex.</text>
</comment>
<evidence type="ECO:0000256" key="6">
    <source>
        <dbReference type="RuleBase" id="RU363076"/>
    </source>
</evidence>
<keyword evidence="6" id="KW-0496">Mitochondrion</keyword>
<dbReference type="OrthoDB" id="10040024at2759"/>
<keyword evidence="6" id="KW-0999">Mitochondrion inner membrane</keyword>
<dbReference type="PANTHER" id="PTHR23427">
    <property type="entry name" value="SURFEIT LOCUS PROTEIN"/>
    <property type="match status" value="1"/>
</dbReference>
<dbReference type="Ensembl" id="ENSVKKT00000003060.1">
    <property type="protein sequence ID" value="ENSVKKP00000002979.1"/>
    <property type="gene ID" value="ENSVKKG00000002318.1"/>
</dbReference>
<dbReference type="GO" id="GO:0033617">
    <property type="term" value="P:mitochondrial respiratory chain complex IV assembly"/>
    <property type="evidence" value="ECO:0007669"/>
    <property type="project" value="TreeGrafter"/>
</dbReference>
<accession>A0A8D2J2X7</accession>